<dbReference type="InterPro" id="IPR023213">
    <property type="entry name" value="CAT-like_dom_sf"/>
</dbReference>
<dbReference type="SUPFAM" id="SSF51735">
    <property type="entry name" value="NAD(P)-binding Rossmann-fold domains"/>
    <property type="match status" value="1"/>
</dbReference>
<dbReference type="EMBL" id="LN649232">
    <property type="protein sequence ID" value="CEI42164.1"/>
    <property type="molecule type" value="Genomic_DNA"/>
</dbReference>
<dbReference type="InterPro" id="IPR020845">
    <property type="entry name" value="AMP-binding_CS"/>
</dbReference>
<keyword evidence="1" id="KW-0596">Phosphopantetheine</keyword>
<dbReference type="CDD" id="cd19532">
    <property type="entry name" value="C_PKS-NRPS"/>
    <property type="match status" value="1"/>
</dbReference>
<reference evidence="6" key="1">
    <citation type="submission" date="2014-10" db="EMBL/GenBank/DDBJ databases">
        <authorList>
            <person name="King R."/>
        </authorList>
    </citation>
    <scope>NUCLEOTIDE SEQUENCE [LARGE SCALE GENOMIC DNA]</scope>
    <source>
        <strain evidence="6">A3/5</strain>
    </source>
</reference>
<dbReference type="Pfam" id="PF00668">
    <property type="entry name" value="Condensation"/>
    <property type="match status" value="1"/>
</dbReference>
<evidence type="ECO:0000313" key="5">
    <source>
        <dbReference type="EMBL" id="CEI42164.1"/>
    </source>
</evidence>
<dbReference type="SUPFAM" id="SSF47336">
    <property type="entry name" value="ACP-like"/>
    <property type="match status" value="1"/>
</dbReference>
<accession>A0A2L2TL94</accession>
<keyword evidence="3" id="KW-0436">Ligase</keyword>
<dbReference type="STRING" id="56646.A0A2L2TL94"/>
<dbReference type="GO" id="GO:0044550">
    <property type="term" value="P:secondary metabolite biosynthetic process"/>
    <property type="evidence" value="ECO:0007669"/>
    <property type="project" value="TreeGrafter"/>
</dbReference>
<dbReference type="Gene3D" id="3.30.559.30">
    <property type="entry name" value="Nonribosomal peptide synthetase, condensation domain"/>
    <property type="match status" value="1"/>
</dbReference>
<dbReference type="SUPFAM" id="SSF52777">
    <property type="entry name" value="CoA-dependent acyltransferases"/>
    <property type="match status" value="2"/>
</dbReference>
<dbReference type="InterPro" id="IPR000873">
    <property type="entry name" value="AMP-dep_synth/lig_dom"/>
</dbReference>
<dbReference type="GO" id="GO:0005737">
    <property type="term" value="C:cytoplasm"/>
    <property type="evidence" value="ECO:0007669"/>
    <property type="project" value="TreeGrafter"/>
</dbReference>
<dbReference type="Proteomes" id="UP000245910">
    <property type="component" value="Chromosome IIII"/>
</dbReference>
<keyword evidence="6" id="KW-1185">Reference proteome</keyword>
<dbReference type="PROSITE" id="PS50075">
    <property type="entry name" value="CARRIER"/>
    <property type="match status" value="1"/>
</dbReference>
<organism evidence="5 6">
    <name type="scientific">Fusarium venenatum</name>
    <dbReference type="NCBI Taxonomy" id="56646"/>
    <lineage>
        <taxon>Eukaryota</taxon>
        <taxon>Fungi</taxon>
        <taxon>Dikarya</taxon>
        <taxon>Ascomycota</taxon>
        <taxon>Pezizomycotina</taxon>
        <taxon>Sordariomycetes</taxon>
        <taxon>Hypocreomycetidae</taxon>
        <taxon>Hypocreales</taxon>
        <taxon>Nectriaceae</taxon>
        <taxon>Fusarium</taxon>
    </lineage>
</organism>
<dbReference type="InterPro" id="IPR013120">
    <property type="entry name" value="FAR_NAD-bd"/>
</dbReference>
<feature type="domain" description="Carrier" evidence="4">
    <location>
        <begin position="804"/>
        <end position="881"/>
    </location>
</feature>
<dbReference type="Gene3D" id="3.40.50.12780">
    <property type="entry name" value="N-terminal domain of ligase-like"/>
    <property type="match status" value="1"/>
</dbReference>
<dbReference type="GO" id="GO:0043041">
    <property type="term" value="P:amino acid activation for nonribosomal peptide biosynthetic process"/>
    <property type="evidence" value="ECO:0007669"/>
    <property type="project" value="TreeGrafter"/>
</dbReference>
<dbReference type="PANTHER" id="PTHR45527:SF1">
    <property type="entry name" value="FATTY ACID SYNTHASE"/>
    <property type="match status" value="1"/>
</dbReference>
<dbReference type="InterPro" id="IPR042099">
    <property type="entry name" value="ANL_N_sf"/>
</dbReference>
<dbReference type="Gene3D" id="3.40.50.720">
    <property type="entry name" value="NAD(P)-binding Rossmann-like Domain"/>
    <property type="match status" value="1"/>
</dbReference>
<dbReference type="SUPFAM" id="SSF56801">
    <property type="entry name" value="Acetyl-CoA synthetase-like"/>
    <property type="match status" value="1"/>
</dbReference>
<dbReference type="AlphaFoldDB" id="A0A2L2TL94"/>
<evidence type="ECO:0000313" key="6">
    <source>
        <dbReference type="Proteomes" id="UP000245910"/>
    </source>
</evidence>
<dbReference type="InterPro" id="IPR036291">
    <property type="entry name" value="NAD(P)-bd_dom_sf"/>
</dbReference>
<dbReference type="Gene3D" id="3.30.300.30">
    <property type="match status" value="1"/>
</dbReference>
<dbReference type="Pfam" id="PF07993">
    <property type="entry name" value="NAD_binding_4"/>
    <property type="match status" value="1"/>
</dbReference>
<evidence type="ECO:0000259" key="4">
    <source>
        <dbReference type="PROSITE" id="PS50075"/>
    </source>
</evidence>
<dbReference type="Gene3D" id="1.10.1200.10">
    <property type="entry name" value="ACP-like"/>
    <property type="match status" value="1"/>
</dbReference>
<dbReference type="GO" id="GO:0016874">
    <property type="term" value="F:ligase activity"/>
    <property type="evidence" value="ECO:0007669"/>
    <property type="project" value="UniProtKB-KW"/>
</dbReference>
<dbReference type="InterPro" id="IPR001242">
    <property type="entry name" value="Condensation_dom"/>
</dbReference>
<dbReference type="Pfam" id="PF00501">
    <property type="entry name" value="AMP-binding"/>
    <property type="match status" value="1"/>
</dbReference>
<evidence type="ECO:0000256" key="3">
    <source>
        <dbReference type="ARBA" id="ARBA00022598"/>
    </source>
</evidence>
<protein>
    <recommendedName>
        <fullName evidence="4">Carrier domain-containing protein</fullName>
    </recommendedName>
</protein>
<dbReference type="PROSITE" id="PS00455">
    <property type="entry name" value="AMP_BINDING"/>
    <property type="match status" value="1"/>
</dbReference>
<evidence type="ECO:0000256" key="2">
    <source>
        <dbReference type="ARBA" id="ARBA00022553"/>
    </source>
</evidence>
<sequence>MLRYPKRSILVIYSYQHYCWFLVALHQAIQTLSSGEGVKIILLQLSDQVHFLLAGMHHIYLDGYSFSVFFKDLESAHIDHRLPPLPVESQYRSFALQQRKMYEDGDVLKSIEYYRRTFPKEFTPIELLPFATTASRQVANEYSQHEAKLNIPPDISAKVRRVARANRSTSFHVYLAALKILLFSLLPDTDEVFIGIADANRGDKNFMGSLGFFLNLLPLRFRRGKPGSRVSSTIQTTRDAVYGALQHSQLPFDVLLRELNVPRSDKYTPIFHVFMDYRQVVQERSSWGGCKLGGEKWCNAGTGYDVALEVTENINTDTLLSLRLQRQLYSEDHTHVLLRSYLGVLEYMVRGSDKAVDVAPTWSSYDLQASIDAGKAPEFEPKWQSTISHQIDQVIQNNTEKSALKDGNGNVLTYEQMGTRINTISKALIDAGTVQGTVVGVFQEPSADWICSLLAIFKAGAVYVPLDLRNSIPRLVSIVKASRPSVIITDGTTDDKVELIGAKFVTKLQLASLDESTRRDSTSINHAKVGSLAVILFTSGSTGEPKGLMMTHTNLASYAEVSSKTFARADEDLVVLQQSPFSFDFSLDQTMAALTNGGCLYVVPTSKRGDPDEISKIMVEDTETIRQCTSWKYAFSGGEAMSYKLAREFGSLKLTNLHVFNGYGPAETTILSHRIDLKYADPDLPDPLPAGYPWPGFSVCIVDDKMRPLPLGVQGEIVLGGPCTVVAIGAGYPLTAHVVFAPELPEQDREGVMKALRQTLPLPPYMRPSLFQILPDIPRTAHLKIDRKAIQDIPVQIAQSEISQSLTDSEQRLSELWRRVLPLDPGSLTHESDFFLIGGNSILLVKLQALLRHLSWTAPKLVTLMGSSTLGAMASVLEDCGPVNIINWDVETNFPHNLQLATPLRVAGKTTDINVLLTGASGYLGRHLLSSLIKDHRVARVHCLCRTLNNDKMVDDPDSKVKITQSDLTEHNLGISKSKFSQLATEVDVIIHCAANRSFWDRYEALKADNLDSTKELVKFVVSSGRAIPLHFMSSGAVVKYSNGLTPPADGGDGYVATKWASEAFLKQAVNSIGLPVFSHRPVECESVHQSEEEDMSIVNELMQIVKLLECRPSFDGVGGFVDVMPVSEVVEAIHEAALNSQAGEGLCILEHKAHQRAYVESFATVVESDDSLSKLPSIPILEWFGRAKKAGFSYFLASQDLVLGSQLFSRR</sequence>
<dbReference type="InterPro" id="IPR045851">
    <property type="entry name" value="AMP-bd_C_sf"/>
</dbReference>
<evidence type="ECO:0000256" key="1">
    <source>
        <dbReference type="ARBA" id="ARBA00022450"/>
    </source>
</evidence>
<keyword evidence="2" id="KW-0597">Phosphoprotein</keyword>
<dbReference type="Pfam" id="PF00550">
    <property type="entry name" value="PP-binding"/>
    <property type="match status" value="1"/>
</dbReference>
<dbReference type="InterPro" id="IPR009081">
    <property type="entry name" value="PP-bd_ACP"/>
</dbReference>
<dbReference type="PANTHER" id="PTHR45527">
    <property type="entry name" value="NONRIBOSOMAL PEPTIDE SYNTHETASE"/>
    <property type="match status" value="1"/>
</dbReference>
<dbReference type="InterPro" id="IPR036736">
    <property type="entry name" value="ACP-like_sf"/>
</dbReference>
<name>A0A2L2TL94_9HYPO</name>
<dbReference type="Gene3D" id="3.30.559.10">
    <property type="entry name" value="Chloramphenicol acetyltransferase-like domain"/>
    <property type="match status" value="1"/>
</dbReference>
<proteinExistence type="predicted"/>
<dbReference type="GO" id="GO:0031177">
    <property type="term" value="F:phosphopantetheine binding"/>
    <property type="evidence" value="ECO:0007669"/>
    <property type="project" value="TreeGrafter"/>
</dbReference>